<feature type="chain" id="PRO_5038707899" evidence="2">
    <location>
        <begin position="25"/>
        <end position="143"/>
    </location>
</feature>
<dbReference type="RefSeq" id="WP_083166323.1">
    <property type="nucleotide sequence ID" value="NZ_MVHF01000026.1"/>
</dbReference>
<feature type="compositionally biased region" description="Pro residues" evidence="1">
    <location>
        <begin position="82"/>
        <end position="107"/>
    </location>
</feature>
<feature type="region of interest" description="Disordered" evidence="1">
    <location>
        <begin position="24"/>
        <end position="143"/>
    </location>
</feature>
<feature type="signal peptide" evidence="2">
    <location>
        <begin position="1"/>
        <end position="24"/>
    </location>
</feature>
<dbReference type="Proteomes" id="UP000192448">
    <property type="component" value="Unassembled WGS sequence"/>
</dbReference>
<keyword evidence="4" id="KW-1185">Reference proteome</keyword>
<gene>
    <name evidence="3" type="ORF">BST13_22955</name>
</gene>
<dbReference type="PROSITE" id="PS51257">
    <property type="entry name" value="PROKAR_LIPOPROTEIN"/>
    <property type="match status" value="1"/>
</dbReference>
<evidence type="ECO:0000256" key="1">
    <source>
        <dbReference type="SAM" id="MobiDB-lite"/>
    </source>
</evidence>
<dbReference type="STRING" id="1927124.BST13_22955"/>
<name>A0A1X0ARM3_9MYCO</name>
<evidence type="ECO:0000313" key="3">
    <source>
        <dbReference type="EMBL" id="ORA32326.1"/>
    </source>
</evidence>
<reference evidence="3 4" key="1">
    <citation type="submission" date="2017-02" db="EMBL/GenBank/DDBJ databases">
        <title>The new phylogeny of genus Mycobacterium.</title>
        <authorList>
            <person name="Tortoli E."/>
            <person name="Trovato A."/>
            <person name="Cirillo D.M."/>
        </authorList>
    </citation>
    <scope>NUCLEOTIDE SEQUENCE [LARGE SCALE GENOMIC DNA]</scope>
    <source>
        <strain evidence="3 4">RW6</strain>
    </source>
</reference>
<evidence type="ECO:0000256" key="2">
    <source>
        <dbReference type="SAM" id="SignalP"/>
    </source>
</evidence>
<proteinExistence type="predicted"/>
<comment type="caution">
    <text evidence="3">The sequence shown here is derived from an EMBL/GenBank/DDBJ whole genome shotgun (WGS) entry which is preliminary data.</text>
</comment>
<dbReference type="AlphaFoldDB" id="A0A1X0ARM3"/>
<feature type="compositionally biased region" description="Low complexity" evidence="1">
    <location>
        <begin position="24"/>
        <end position="58"/>
    </location>
</feature>
<dbReference type="EMBL" id="MVHF01000026">
    <property type="protein sequence ID" value="ORA32326.1"/>
    <property type="molecule type" value="Genomic_DNA"/>
</dbReference>
<keyword evidence="2" id="KW-0732">Signal</keyword>
<accession>A0A1X0ARM3</accession>
<sequence>MRQTILKTVLTGMAATALIGGVAACSSSQPSSGQTSSSAAASASTPAATSAAPESAAPDAYGQCMEDHGMPAPPGGFGQRPPGHPDGPPPDGATPPEGAPPAGPPPGNHGDRATPPPPPGVDQNAWNNALQACASLAPAPPPR</sequence>
<evidence type="ECO:0000313" key="4">
    <source>
        <dbReference type="Proteomes" id="UP000192448"/>
    </source>
</evidence>
<organism evidence="3 4">
    <name type="scientific">Mycobacterium aquaticum</name>
    <dbReference type="NCBI Taxonomy" id="1927124"/>
    <lineage>
        <taxon>Bacteria</taxon>
        <taxon>Bacillati</taxon>
        <taxon>Actinomycetota</taxon>
        <taxon>Actinomycetes</taxon>
        <taxon>Mycobacteriales</taxon>
        <taxon>Mycobacteriaceae</taxon>
        <taxon>Mycobacterium</taxon>
    </lineage>
</organism>
<protein>
    <submittedName>
        <fullName evidence="3">Uncharacterized protein</fullName>
    </submittedName>
</protein>